<protein>
    <recommendedName>
        <fullName evidence="4">tRNA-splicing endonuclease subunit Sen2</fullName>
        <ecNumber evidence="4">4.6.1.16</ecNumber>
    </recommendedName>
</protein>
<dbReference type="PIRSF" id="PIRSF011789">
    <property type="entry name" value="tRNA_splic_SEN2"/>
    <property type="match status" value="1"/>
</dbReference>
<dbReference type="GO" id="GO:0000379">
    <property type="term" value="P:tRNA-type intron splice site recognition and cleavage"/>
    <property type="evidence" value="ECO:0007669"/>
    <property type="project" value="TreeGrafter"/>
</dbReference>
<dbReference type="GO" id="GO:0003676">
    <property type="term" value="F:nucleic acid binding"/>
    <property type="evidence" value="ECO:0007669"/>
    <property type="project" value="InterPro"/>
</dbReference>
<evidence type="ECO:0000313" key="7">
    <source>
        <dbReference type="EMBL" id="GMM49832.1"/>
    </source>
</evidence>
<keyword evidence="7" id="KW-0378">Hydrolase</keyword>
<evidence type="ECO:0000256" key="1">
    <source>
        <dbReference type="ARBA" id="ARBA00008078"/>
    </source>
</evidence>
<dbReference type="InterPro" id="IPR016589">
    <property type="entry name" value="tRNA_splic_SEN2"/>
</dbReference>
<evidence type="ECO:0000256" key="4">
    <source>
        <dbReference type="PIRNR" id="PIRNR011789"/>
    </source>
</evidence>
<keyword evidence="2 4" id="KW-0819">tRNA processing</keyword>
<dbReference type="GO" id="GO:0000213">
    <property type="term" value="F:tRNA-intron lyase activity"/>
    <property type="evidence" value="ECO:0007669"/>
    <property type="project" value="UniProtKB-UniRule"/>
</dbReference>
<dbReference type="Pfam" id="PF01974">
    <property type="entry name" value="tRNA_int_endo"/>
    <property type="match status" value="1"/>
</dbReference>
<comment type="function">
    <text evidence="4">Constitutes one of the two catalytic subunit of the tRNA-splicing endonuclease complex, a complex responsible for identification and cleavage of the splice sites in pre-tRNA. It cleaves pre-tRNA at the 5'- and 3'-splice sites to release the intron. The products are an intron and two tRNA half-molecules bearing 2',3'-cyclic phosphate and 5'-OH termini. There are no conserved sequences at the splice sites, but the intron is invariably located at the same site in the gene, placing the splice sites an invariant distance from the constant structural features of the tRNA body.</text>
</comment>
<keyword evidence="8" id="KW-1185">Reference proteome</keyword>
<dbReference type="GO" id="GO:0000214">
    <property type="term" value="C:tRNA-intron endonuclease complex"/>
    <property type="evidence" value="ECO:0007669"/>
    <property type="project" value="UniProtKB-UniRule"/>
</dbReference>
<dbReference type="GO" id="GO:0005737">
    <property type="term" value="C:cytoplasm"/>
    <property type="evidence" value="ECO:0007669"/>
    <property type="project" value="TreeGrafter"/>
</dbReference>
<dbReference type="Gene3D" id="3.40.1350.10">
    <property type="match status" value="1"/>
</dbReference>
<dbReference type="InterPro" id="IPR036167">
    <property type="entry name" value="tRNA_intron_Endo_cat-like_sf"/>
</dbReference>
<dbReference type="InterPro" id="IPR006677">
    <property type="entry name" value="tRNA_intron_Endonuc_cat-like"/>
</dbReference>
<gene>
    <name evidence="7" type="ORF">DASB73_007900</name>
</gene>
<evidence type="ECO:0000256" key="5">
    <source>
        <dbReference type="PIRSR" id="PIRSR011789-1"/>
    </source>
</evidence>
<sequence>MVSDDPFFNSTDSGSGPGIQLDGRFLKTTTNKGYNKRAKDVYVLPLPFSLNSLPALIPHNPLSVFMYTVALLSKPLRFTTQKRHKAYIDSTSQGTPGAFVPDLQSAMELWQQGFFGKGTLSRSEPSWFGRTSRRLGLDGGELTLEEITEARRAKRRKFKKEREQQQLLELKQKQKEGVLNPADANLLDKNEKKQIEDNENNAADSDAVVTKVRKEDTDLIKDGVIEKLETLHLHPCEAVFLCVCLGVLEIDGIETIQQLLQTFFPEDSDWQKYVVYHYFRSLGWCVRDGIKFGVDWLIYKQGPPFQHAEFAVSVQPSSGRPDWWWLHANMRVVNNAKKAMTLVYVTKEERPDYTKISNVAAFRKALSQYTVKILTFSRFTPSRCRD</sequence>
<feature type="active site" evidence="5">
    <location>
        <position position="299"/>
    </location>
</feature>
<dbReference type="InterPro" id="IPR011856">
    <property type="entry name" value="tRNA_endonuc-like_dom_sf"/>
</dbReference>
<organism evidence="7 8">
    <name type="scientific">Starmerella bacillaris</name>
    <name type="common">Yeast</name>
    <name type="synonym">Candida zemplinina</name>
    <dbReference type="NCBI Taxonomy" id="1247836"/>
    <lineage>
        <taxon>Eukaryota</taxon>
        <taxon>Fungi</taxon>
        <taxon>Dikarya</taxon>
        <taxon>Ascomycota</taxon>
        <taxon>Saccharomycotina</taxon>
        <taxon>Dipodascomycetes</taxon>
        <taxon>Dipodascales</taxon>
        <taxon>Trichomonascaceae</taxon>
        <taxon>Starmerella</taxon>
    </lineage>
</organism>
<dbReference type="CDD" id="cd22363">
    <property type="entry name" value="tRNA-intron_lyase_C"/>
    <property type="match status" value="1"/>
</dbReference>
<dbReference type="EC" id="4.6.1.16" evidence="4"/>
<keyword evidence="7" id="KW-0255">Endonuclease</keyword>
<dbReference type="NCBIfam" id="TIGR00324">
    <property type="entry name" value="endA"/>
    <property type="match status" value="1"/>
</dbReference>
<reference evidence="7 8" key="1">
    <citation type="journal article" date="2023" name="Elife">
        <title>Identification of key yeast species and microbe-microbe interactions impacting larval growth of Drosophila in the wild.</title>
        <authorList>
            <person name="Mure A."/>
            <person name="Sugiura Y."/>
            <person name="Maeda R."/>
            <person name="Honda K."/>
            <person name="Sakurai N."/>
            <person name="Takahashi Y."/>
            <person name="Watada M."/>
            <person name="Katoh T."/>
            <person name="Gotoh A."/>
            <person name="Gotoh Y."/>
            <person name="Taniguchi I."/>
            <person name="Nakamura K."/>
            <person name="Hayashi T."/>
            <person name="Katayama T."/>
            <person name="Uemura T."/>
            <person name="Hattori Y."/>
        </authorList>
    </citation>
    <scope>NUCLEOTIDE SEQUENCE [LARGE SCALE GENOMIC DNA]</scope>
    <source>
        <strain evidence="7 8">SB-73</strain>
    </source>
</reference>
<comment type="similarity">
    <text evidence="1 4">Belongs to the tRNA-intron endonuclease family.</text>
</comment>
<dbReference type="InterPro" id="IPR006676">
    <property type="entry name" value="tRNA_splic"/>
</dbReference>
<name>A0AAV5RF32_STABA</name>
<comment type="caution">
    <text evidence="7">The sequence shown here is derived from an EMBL/GenBank/DDBJ whole genome shotgun (WGS) entry which is preliminary data.</text>
</comment>
<dbReference type="AlphaFoldDB" id="A0AAV5RF32"/>
<proteinExistence type="inferred from homology"/>
<dbReference type="SUPFAM" id="SSF53032">
    <property type="entry name" value="tRNA-intron endonuclease catalytic domain-like"/>
    <property type="match status" value="1"/>
</dbReference>
<evidence type="ECO:0000256" key="3">
    <source>
        <dbReference type="ARBA" id="ARBA00023239"/>
    </source>
</evidence>
<evidence type="ECO:0000256" key="2">
    <source>
        <dbReference type="ARBA" id="ARBA00022694"/>
    </source>
</evidence>
<dbReference type="PANTHER" id="PTHR21227:SF0">
    <property type="entry name" value="TRNA-SPLICING ENDONUCLEASE SUBUNIT SEN2"/>
    <property type="match status" value="1"/>
</dbReference>
<dbReference type="Proteomes" id="UP001362899">
    <property type="component" value="Unassembled WGS sequence"/>
</dbReference>
<feature type="active site" evidence="5">
    <location>
        <position position="307"/>
    </location>
</feature>
<dbReference type="PANTHER" id="PTHR21227">
    <property type="entry name" value="TRNA-SPLICING ENDONUCLEASE SUBUNIT SEN2"/>
    <property type="match status" value="1"/>
</dbReference>
<keyword evidence="7" id="KW-0540">Nuclease</keyword>
<evidence type="ECO:0000313" key="8">
    <source>
        <dbReference type="Proteomes" id="UP001362899"/>
    </source>
</evidence>
<feature type="active site" evidence="5">
    <location>
        <position position="338"/>
    </location>
</feature>
<feature type="domain" description="tRNA intron endonuclease catalytic" evidence="6">
    <location>
        <begin position="270"/>
        <end position="349"/>
    </location>
</feature>
<keyword evidence="3 4" id="KW-0456">Lyase</keyword>
<evidence type="ECO:0000259" key="6">
    <source>
        <dbReference type="Pfam" id="PF01974"/>
    </source>
</evidence>
<accession>A0AAV5RF32</accession>
<dbReference type="EMBL" id="BTGC01000003">
    <property type="protein sequence ID" value="GMM49832.1"/>
    <property type="molecule type" value="Genomic_DNA"/>
</dbReference>